<protein>
    <submittedName>
        <fullName evidence="1">Uncharacterized protein</fullName>
    </submittedName>
</protein>
<dbReference type="EMBL" id="AHOQ02000016">
    <property type="protein sequence ID" value="EMO46530.1"/>
    <property type="molecule type" value="Genomic_DNA"/>
</dbReference>
<dbReference type="AlphaFoldDB" id="M6UPP0"/>
<gene>
    <name evidence="1" type="ORF">LEP1GSC187_2210</name>
</gene>
<evidence type="ECO:0000313" key="2">
    <source>
        <dbReference type="Proteomes" id="UP000012160"/>
    </source>
</evidence>
<sequence>MTELFESIQTLKFKLTDFSNVMRRTRELGAEAGCHETGIAARMYTKQELRALIIQLQDLYRKY</sequence>
<proteinExistence type="predicted"/>
<name>M6UPP0_9LEPT</name>
<reference evidence="1 2" key="1">
    <citation type="submission" date="2013-01" db="EMBL/GenBank/DDBJ databases">
        <authorList>
            <person name="Harkins D.M."/>
            <person name="Durkin A.S."/>
            <person name="Brinkac L.M."/>
            <person name="Haft D.H."/>
            <person name="Selengut J.D."/>
            <person name="Sanka R."/>
            <person name="DePew J."/>
            <person name="Purushe J."/>
            <person name="Matthias M.A."/>
            <person name="Vinetz J.M."/>
            <person name="Sutton G.G."/>
            <person name="Nierman W.C."/>
            <person name="Fouts D.E."/>
        </authorList>
    </citation>
    <scope>NUCLEOTIDE SEQUENCE [LARGE SCALE GENOMIC DNA]</scope>
    <source>
        <strain evidence="1 2">ZUN179</strain>
    </source>
</reference>
<organism evidence="1 2">
    <name type="scientific">Leptospira santarosai str. ZUN179</name>
    <dbReference type="NCBI Taxonomy" id="1049985"/>
    <lineage>
        <taxon>Bacteria</taxon>
        <taxon>Pseudomonadati</taxon>
        <taxon>Spirochaetota</taxon>
        <taxon>Spirochaetia</taxon>
        <taxon>Leptospirales</taxon>
        <taxon>Leptospiraceae</taxon>
        <taxon>Leptospira</taxon>
    </lineage>
</organism>
<comment type="caution">
    <text evidence="1">The sequence shown here is derived from an EMBL/GenBank/DDBJ whole genome shotgun (WGS) entry which is preliminary data.</text>
</comment>
<dbReference type="Proteomes" id="UP000012160">
    <property type="component" value="Unassembled WGS sequence"/>
</dbReference>
<accession>M6UPP0</accession>
<evidence type="ECO:0000313" key="1">
    <source>
        <dbReference type="EMBL" id="EMO46530.1"/>
    </source>
</evidence>